<dbReference type="EMBL" id="QLNT01000021">
    <property type="protein sequence ID" value="KAF3062582.1"/>
    <property type="molecule type" value="Genomic_DNA"/>
</dbReference>
<protein>
    <submittedName>
        <fullName evidence="1">Uncharacterized protein</fullName>
    </submittedName>
</protein>
<evidence type="ECO:0000313" key="2">
    <source>
        <dbReference type="Proteomes" id="UP000801864"/>
    </source>
</evidence>
<comment type="caution">
    <text evidence="1">The sequence shown here is derived from an EMBL/GenBank/DDBJ whole genome shotgun (WGS) entry which is preliminary data.</text>
</comment>
<dbReference type="Proteomes" id="UP000801864">
    <property type="component" value="Unassembled WGS sequence"/>
</dbReference>
<accession>A0A9P4X720</accession>
<gene>
    <name evidence="1" type="ORF">CFAM422_010774</name>
</gene>
<dbReference type="AlphaFoldDB" id="A0A9P4X720"/>
<proteinExistence type="predicted"/>
<keyword evidence="2" id="KW-1185">Reference proteome</keyword>
<organism evidence="1 2">
    <name type="scientific">Trichoderma lentiforme</name>
    <dbReference type="NCBI Taxonomy" id="1567552"/>
    <lineage>
        <taxon>Eukaryota</taxon>
        <taxon>Fungi</taxon>
        <taxon>Dikarya</taxon>
        <taxon>Ascomycota</taxon>
        <taxon>Pezizomycotina</taxon>
        <taxon>Sordariomycetes</taxon>
        <taxon>Hypocreomycetidae</taxon>
        <taxon>Hypocreales</taxon>
        <taxon>Hypocreaceae</taxon>
        <taxon>Trichoderma</taxon>
    </lineage>
</organism>
<name>A0A9P4X720_9HYPO</name>
<reference evidence="1 2" key="1">
    <citation type="submission" date="2018-06" db="EMBL/GenBank/DDBJ databases">
        <title>Genome analysis of cellulolytic fungus Trichoderma lentiforme CFAM-422.</title>
        <authorList>
            <person name="Steindorff A.S."/>
            <person name="Formighieri E.F."/>
            <person name="Midorikawa G.E.O."/>
            <person name="Tamietti M.S."/>
            <person name="Ramos E.Z."/>
            <person name="Silva A.S."/>
            <person name="Bon E.P.S."/>
            <person name="Mendes T.D."/>
            <person name="Damaso M.C.T."/>
            <person name="Favaro L.C.L."/>
        </authorList>
    </citation>
    <scope>NUCLEOTIDE SEQUENCE [LARGE SCALE GENOMIC DNA]</scope>
    <source>
        <strain evidence="1 2">CFAM-422</strain>
    </source>
</reference>
<sequence length="87" mass="9837">MCDFCRRCEKVSEVAKEQAQRKREAFWWMMYVRTGTEGCGARHDADRTSLRVVAVAQAHDQNKRLCSGSQGQGIKSRVVCKPTDSIS</sequence>
<evidence type="ECO:0000313" key="1">
    <source>
        <dbReference type="EMBL" id="KAF3062582.1"/>
    </source>
</evidence>